<evidence type="ECO:0000313" key="1">
    <source>
        <dbReference type="EMBL" id="QIS18339.1"/>
    </source>
</evidence>
<sequence length="56" mass="6637">MIVKLRNDGDLRRNLSFLRLRATIVDGIDVVESIVRERDPKSPRNWVDAITYQIRR</sequence>
<organism evidence="1 2">
    <name type="scientific">Nocardia terpenica</name>
    <dbReference type="NCBI Taxonomy" id="455432"/>
    <lineage>
        <taxon>Bacteria</taxon>
        <taxon>Bacillati</taxon>
        <taxon>Actinomycetota</taxon>
        <taxon>Actinomycetes</taxon>
        <taxon>Mycobacteriales</taxon>
        <taxon>Nocardiaceae</taxon>
        <taxon>Nocardia</taxon>
    </lineage>
</organism>
<proteinExistence type="predicted"/>
<accession>A0A6G9YYC4</accession>
<dbReference type="EMBL" id="CP046173">
    <property type="protein sequence ID" value="QIS18339.1"/>
    <property type="molecule type" value="Genomic_DNA"/>
</dbReference>
<gene>
    <name evidence="1" type="ORF">F6W96_08630</name>
</gene>
<reference evidence="1 2" key="1">
    <citation type="journal article" date="2019" name="ACS Chem. Biol.">
        <title>Identification and Mobilization of a Cryptic Antibiotic Biosynthesis Gene Locus from a Human-Pathogenic Nocardia Isolate.</title>
        <authorList>
            <person name="Herisse M."/>
            <person name="Ishida K."/>
            <person name="Porter J.L."/>
            <person name="Howden B."/>
            <person name="Hertweck C."/>
            <person name="Stinear T.P."/>
            <person name="Pidot S.J."/>
        </authorList>
    </citation>
    <scope>NUCLEOTIDE SEQUENCE [LARGE SCALE GENOMIC DNA]</scope>
    <source>
        <strain evidence="1 2">AUSMDU00012715</strain>
    </source>
</reference>
<evidence type="ECO:0000313" key="2">
    <source>
        <dbReference type="Proteomes" id="UP000500953"/>
    </source>
</evidence>
<dbReference type="RefSeq" id="WP_167485658.1">
    <property type="nucleotide sequence ID" value="NZ_CP046173.1"/>
</dbReference>
<protein>
    <submittedName>
        <fullName evidence="1">Uncharacterized protein</fullName>
    </submittedName>
</protein>
<name>A0A6G9YYC4_9NOCA</name>
<dbReference type="Proteomes" id="UP000500953">
    <property type="component" value="Chromosome"/>
</dbReference>
<dbReference type="AlphaFoldDB" id="A0A6G9YYC4"/>